<feature type="region of interest" description="Disordered" evidence="4">
    <location>
        <begin position="1"/>
        <end position="47"/>
    </location>
</feature>
<dbReference type="PANTHER" id="PTHR33365:SF11">
    <property type="entry name" value="TAT PATHWAY SIGNAL SEQUENCE"/>
    <property type="match status" value="1"/>
</dbReference>
<dbReference type="Proteomes" id="UP000070700">
    <property type="component" value="Unassembled WGS sequence"/>
</dbReference>
<reference evidence="5 6" key="1">
    <citation type="submission" date="2015-10" db="EMBL/GenBank/DDBJ databases">
        <title>Full genome of DAOMC 229536 Phialocephala scopiformis, a fungal endophyte of spruce producing the potent anti-insectan compound rugulosin.</title>
        <authorList>
            <consortium name="DOE Joint Genome Institute"/>
            <person name="Walker A.K."/>
            <person name="Frasz S.L."/>
            <person name="Seifert K.A."/>
            <person name="Miller J.D."/>
            <person name="Mondo S.J."/>
            <person name="Labutti K."/>
            <person name="Lipzen A."/>
            <person name="Dockter R."/>
            <person name="Kennedy M."/>
            <person name="Grigoriev I.V."/>
            <person name="Spatafora J.W."/>
        </authorList>
    </citation>
    <scope>NUCLEOTIDE SEQUENCE [LARGE SCALE GENOMIC DNA]</scope>
    <source>
        <strain evidence="5 6">CBS 120377</strain>
    </source>
</reference>
<accession>A0A132BE60</accession>
<evidence type="ECO:0000313" key="5">
    <source>
        <dbReference type="EMBL" id="KUJ10289.1"/>
    </source>
</evidence>
<dbReference type="GeneID" id="28832792"/>
<dbReference type="InParanoid" id="A0A132BE60"/>
<evidence type="ECO:0000256" key="4">
    <source>
        <dbReference type="SAM" id="MobiDB-lite"/>
    </source>
</evidence>
<dbReference type="InterPro" id="IPR021765">
    <property type="entry name" value="UstYa-like"/>
</dbReference>
<comment type="pathway">
    <text evidence="1">Mycotoxin biosynthesis.</text>
</comment>
<evidence type="ECO:0000313" key="6">
    <source>
        <dbReference type="Proteomes" id="UP000070700"/>
    </source>
</evidence>
<evidence type="ECO:0000256" key="1">
    <source>
        <dbReference type="ARBA" id="ARBA00004685"/>
    </source>
</evidence>
<evidence type="ECO:0000256" key="2">
    <source>
        <dbReference type="ARBA" id="ARBA00023002"/>
    </source>
</evidence>
<dbReference type="GO" id="GO:0043386">
    <property type="term" value="P:mycotoxin biosynthetic process"/>
    <property type="evidence" value="ECO:0007669"/>
    <property type="project" value="InterPro"/>
</dbReference>
<keyword evidence="6" id="KW-1185">Reference proteome</keyword>
<keyword evidence="2" id="KW-0560">Oxidoreductase</keyword>
<comment type="similarity">
    <text evidence="3">Belongs to the ustYa family.</text>
</comment>
<dbReference type="Pfam" id="PF11807">
    <property type="entry name" value="UstYa"/>
    <property type="match status" value="1"/>
</dbReference>
<gene>
    <name evidence="5" type="ORF">LY89DRAFT_787353</name>
</gene>
<dbReference type="EMBL" id="KQ947429">
    <property type="protein sequence ID" value="KUJ10289.1"/>
    <property type="molecule type" value="Genomic_DNA"/>
</dbReference>
<dbReference type="GO" id="GO:0016491">
    <property type="term" value="F:oxidoreductase activity"/>
    <property type="evidence" value="ECO:0007669"/>
    <property type="project" value="UniProtKB-KW"/>
</dbReference>
<evidence type="ECO:0008006" key="7">
    <source>
        <dbReference type="Google" id="ProtNLM"/>
    </source>
</evidence>
<proteinExistence type="inferred from homology"/>
<organism evidence="5 6">
    <name type="scientific">Mollisia scopiformis</name>
    <name type="common">Conifer needle endophyte fungus</name>
    <name type="synonym">Phialocephala scopiformis</name>
    <dbReference type="NCBI Taxonomy" id="149040"/>
    <lineage>
        <taxon>Eukaryota</taxon>
        <taxon>Fungi</taxon>
        <taxon>Dikarya</taxon>
        <taxon>Ascomycota</taxon>
        <taxon>Pezizomycotina</taxon>
        <taxon>Leotiomycetes</taxon>
        <taxon>Helotiales</taxon>
        <taxon>Mollisiaceae</taxon>
        <taxon>Mollisia</taxon>
    </lineage>
</organism>
<dbReference type="PANTHER" id="PTHR33365">
    <property type="entry name" value="YALI0B05434P"/>
    <property type="match status" value="1"/>
</dbReference>
<evidence type="ECO:0000256" key="3">
    <source>
        <dbReference type="ARBA" id="ARBA00035112"/>
    </source>
</evidence>
<dbReference type="AlphaFoldDB" id="A0A132BE60"/>
<dbReference type="RefSeq" id="XP_018064644.1">
    <property type="nucleotide sequence ID" value="XM_018223066.1"/>
</dbReference>
<dbReference type="KEGG" id="psco:LY89DRAFT_787353"/>
<sequence length="256" mass="28879">MQPIEQNPDEEEMLSSTLNHDEEFLIGGAEKQWPPTSGLDEPSRRQQKKRNSFLSAIERYRWPIDALLLFIIVGLSLLLRGRSTETSRQVGGDFTGEGPQFTMKNMKFESDTSFAPRNMSHFFTDETLTTWNGMMPVGTGRPLNTEDFSATSMTHQLHCLYMMARIYSGIKSSMPSTMMPDDPDTHFLHCVDYLRQGIMCSADLALEVHDSMDPDDLGPLDGGWSGVHVCKDYSQVKSYLEGQIAENVRVVLPIDD</sequence>
<name>A0A132BE60_MOLSC</name>
<dbReference type="OrthoDB" id="3687641at2759"/>
<protein>
    <recommendedName>
        <fullName evidence="7">Oxidase ustYa</fullName>
    </recommendedName>
</protein>